<evidence type="ECO:0000256" key="1">
    <source>
        <dbReference type="SAM" id="SignalP"/>
    </source>
</evidence>
<organism evidence="2 3">
    <name type="scientific">Aliiroseovarius crassostreae</name>
    <dbReference type="NCBI Taxonomy" id="154981"/>
    <lineage>
        <taxon>Bacteria</taxon>
        <taxon>Pseudomonadati</taxon>
        <taxon>Pseudomonadota</taxon>
        <taxon>Alphaproteobacteria</taxon>
        <taxon>Rhodobacterales</taxon>
        <taxon>Paracoccaceae</taxon>
        <taxon>Aliiroseovarius</taxon>
    </lineage>
</organism>
<dbReference type="OrthoDB" id="7857490at2"/>
<keyword evidence="3" id="KW-1185">Reference proteome</keyword>
<feature type="chain" id="PRO_5006140177" evidence="1">
    <location>
        <begin position="27"/>
        <end position="236"/>
    </location>
</feature>
<sequence>MFFKAPLRASLTLALVVLISLLQAPAAMSGAWPREKGTFFVAMSGSQEWGNWLTYPTLSTYLEYGLTDQWTLGGKVEGNIYVDYSNYTGMEMSISDAELFARWHFPPGGAWQKALGFTLADLQEDHLTFVPSFHIGRGFETRFGGGWLDASARIELAAEGKGAAFGVIAQAGLKPHDRFLAMMSVDAFADPHNVYVKLLPSVAWEYSAGRHVQVEWSEEVAPQSSGKLNIGIWMEF</sequence>
<name>A0A0P7J6S5_9RHOB</name>
<comment type="caution">
    <text evidence="2">The sequence shown here is derived from an EMBL/GenBank/DDBJ whole genome shotgun (WGS) entry which is preliminary data.</text>
</comment>
<dbReference type="AlphaFoldDB" id="A0A0P7J6S5"/>
<keyword evidence="1" id="KW-0732">Signal</keyword>
<dbReference type="RefSeq" id="WP_055187779.1">
    <property type="nucleotide sequence ID" value="NZ_FPBS01000004.1"/>
</dbReference>
<gene>
    <name evidence="2" type="ORF">AKJ29_15005</name>
</gene>
<reference evidence="2 3" key="1">
    <citation type="submission" date="2015-09" db="EMBL/GenBank/DDBJ databases">
        <title>Draft genome sequence of Aliiroseovarius crassostreae CV919-312TSm, the causative agent of Roseovarius Oyster Disease (formerly Juvenile Oyster Disease).</title>
        <authorList>
            <person name="Kessner L."/>
            <person name="Spinard E."/>
            <person name="Nelson D."/>
        </authorList>
    </citation>
    <scope>NUCLEOTIDE SEQUENCE [LARGE SCALE GENOMIC DNA]</scope>
    <source>
        <strain evidence="2 3">CV919-312</strain>
    </source>
</reference>
<accession>A0A0P7J6S5</accession>
<dbReference type="EMBL" id="LKBA01000004">
    <property type="protein sequence ID" value="KPN63978.1"/>
    <property type="molecule type" value="Genomic_DNA"/>
</dbReference>
<evidence type="ECO:0000313" key="2">
    <source>
        <dbReference type="EMBL" id="KPN63978.1"/>
    </source>
</evidence>
<dbReference type="Proteomes" id="UP000050471">
    <property type="component" value="Unassembled WGS sequence"/>
</dbReference>
<proteinExistence type="predicted"/>
<feature type="signal peptide" evidence="1">
    <location>
        <begin position="1"/>
        <end position="26"/>
    </location>
</feature>
<evidence type="ECO:0000313" key="3">
    <source>
        <dbReference type="Proteomes" id="UP000050471"/>
    </source>
</evidence>
<protein>
    <submittedName>
        <fullName evidence="2">Uncharacterized protein</fullName>
    </submittedName>
</protein>